<dbReference type="InterPro" id="IPR012296">
    <property type="entry name" value="Nuclease_put_TT1808"/>
</dbReference>
<dbReference type="Pfam" id="PF05685">
    <property type="entry name" value="Uma2"/>
    <property type="match status" value="1"/>
</dbReference>
<dbReference type="Proteomes" id="UP000283644">
    <property type="component" value="Unassembled WGS sequence"/>
</dbReference>
<dbReference type="OrthoDB" id="5524117at2"/>
<keyword evidence="2" id="KW-0255">Endonuclease</keyword>
<comment type="caution">
    <text evidence="2">The sequence shown here is derived from an EMBL/GenBank/DDBJ whole genome shotgun (WGS) entry which is preliminary data.</text>
</comment>
<feature type="domain" description="Putative restriction endonuclease" evidence="1">
    <location>
        <begin position="8"/>
        <end position="73"/>
    </location>
</feature>
<sequence length="95" mass="10488">MVHDPTDEQRALRGVPHLVVEIVSSHRGKDLVAKVQRYAAWGAPSYWIVDPRDRVVITMALRDGLYAETARLTAGSGVLTYGDVRVPADLDELFG</sequence>
<reference evidence="2 3" key="1">
    <citation type="submission" date="2018-09" db="EMBL/GenBank/DDBJ databases">
        <title>Genome sequencing of Nocardioides immobilis CCTCC AB 2017083 for comparison to Nocardioides silvaticus.</title>
        <authorList>
            <person name="Li C."/>
            <person name="Wang G."/>
        </authorList>
    </citation>
    <scope>NUCLEOTIDE SEQUENCE [LARGE SCALE GENOMIC DNA]</scope>
    <source>
        <strain evidence="2 3">CCTCC AB 2017083</strain>
    </source>
</reference>
<keyword evidence="3" id="KW-1185">Reference proteome</keyword>
<dbReference type="PANTHER" id="PTHR34107:SF2">
    <property type="entry name" value="SLL0888 PROTEIN"/>
    <property type="match status" value="1"/>
</dbReference>
<evidence type="ECO:0000313" key="3">
    <source>
        <dbReference type="Proteomes" id="UP000283644"/>
    </source>
</evidence>
<dbReference type="GO" id="GO:0004519">
    <property type="term" value="F:endonuclease activity"/>
    <property type="evidence" value="ECO:0007669"/>
    <property type="project" value="UniProtKB-KW"/>
</dbReference>
<keyword evidence="2" id="KW-0540">Nuclease</keyword>
<dbReference type="InterPro" id="IPR011335">
    <property type="entry name" value="Restrct_endonuc-II-like"/>
</dbReference>
<dbReference type="Gene3D" id="3.90.1570.10">
    <property type="entry name" value="tt1808, chain A"/>
    <property type="match status" value="1"/>
</dbReference>
<accession>A0A417Y203</accession>
<dbReference type="PANTHER" id="PTHR34107">
    <property type="entry name" value="SLL0198 PROTEIN-RELATED"/>
    <property type="match status" value="1"/>
</dbReference>
<gene>
    <name evidence="2" type="ORF">D0Z08_13115</name>
</gene>
<dbReference type="InterPro" id="IPR008538">
    <property type="entry name" value="Uma2"/>
</dbReference>
<protein>
    <submittedName>
        <fullName evidence="2">Uma2 family endonuclease</fullName>
    </submittedName>
</protein>
<name>A0A417Y203_9ACTN</name>
<evidence type="ECO:0000259" key="1">
    <source>
        <dbReference type="Pfam" id="PF05685"/>
    </source>
</evidence>
<keyword evidence="2" id="KW-0378">Hydrolase</keyword>
<proteinExistence type="predicted"/>
<dbReference type="AlphaFoldDB" id="A0A417Y203"/>
<dbReference type="SUPFAM" id="SSF52980">
    <property type="entry name" value="Restriction endonuclease-like"/>
    <property type="match status" value="1"/>
</dbReference>
<dbReference type="CDD" id="cd06260">
    <property type="entry name" value="DUF820-like"/>
    <property type="match status" value="1"/>
</dbReference>
<dbReference type="EMBL" id="QXGH01000016">
    <property type="protein sequence ID" value="RHW26698.1"/>
    <property type="molecule type" value="Genomic_DNA"/>
</dbReference>
<organism evidence="2 3">
    <name type="scientific">Nocardioides immobilis</name>
    <dbReference type="NCBI Taxonomy" id="2049295"/>
    <lineage>
        <taxon>Bacteria</taxon>
        <taxon>Bacillati</taxon>
        <taxon>Actinomycetota</taxon>
        <taxon>Actinomycetes</taxon>
        <taxon>Propionibacteriales</taxon>
        <taxon>Nocardioidaceae</taxon>
        <taxon>Nocardioides</taxon>
    </lineage>
</organism>
<evidence type="ECO:0000313" key="2">
    <source>
        <dbReference type="EMBL" id="RHW26698.1"/>
    </source>
</evidence>